<proteinExistence type="predicted"/>
<dbReference type="OrthoDB" id="910903at2"/>
<dbReference type="STRING" id="659014.SAMN04487996_10544"/>
<dbReference type="RefSeq" id="WP_090148502.1">
    <property type="nucleotide sequence ID" value="NZ_FNAN01000005.1"/>
</dbReference>
<evidence type="ECO:0000313" key="3">
    <source>
        <dbReference type="EMBL" id="SDE43744.1"/>
    </source>
</evidence>
<name>A0A1G7CWB3_9BACT</name>
<sequence>MQVKQLLTRTAGALGVTAGLLFASSPLMAQMKIGGNPNTINPSSILELESATKGLLLPRVALTSLSSAAPVTGAVAGMHVYNTTDNAEVQPGEYFFDGSIWVRLNSNDTYNYIEGNGAPTGSCPAKTIYTDSDEDSGTFGQQWTCIGGAWVVYSSPTKTPFFAGLTSNDAGGAKRGMVSRFGHIVVRRETPANSGKSTITPGGIIQLYRGAGIDAGFGGAIDLTNLPGNPLQYRIAVRPTVQNGNGGLVFHTTAPGDTPQPRMMLTPSGKLGIGVTLVEAPNLVHVNGSLQGSEQEVDAAGLAQGTAALSGYRLFQEGGSTNKAQVIVQSGDNFANLVLTKRTLPNPTQDPFVVFRVNGAEQGRIFRDNNGDVRFPTPTSDRRLKENIKNTHYSIQDLMKIGVVEYNYIANPKKERTIGFIAQDLYKVFPEAVTVGGEDAKTNPWRVDANKVTPLLVKAVQDQQKEIESLKAQLSEMNALKAEVASIKAMLGNAGEKSSEATISK</sequence>
<evidence type="ECO:0000313" key="4">
    <source>
        <dbReference type="Proteomes" id="UP000198748"/>
    </source>
</evidence>
<keyword evidence="1" id="KW-0175">Coiled coil</keyword>
<evidence type="ECO:0000256" key="1">
    <source>
        <dbReference type="SAM" id="Coils"/>
    </source>
</evidence>
<reference evidence="4" key="1">
    <citation type="submission" date="2016-10" db="EMBL/GenBank/DDBJ databases">
        <authorList>
            <person name="Varghese N."/>
            <person name="Submissions S."/>
        </authorList>
    </citation>
    <scope>NUCLEOTIDE SEQUENCE [LARGE SCALE GENOMIC DNA]</scope>
    <source>
        <strain evidence="4">DSM 25329</strain>
    </source>
</reference>
<evidence type="ECO:0000259" key="2">
    <source>
        <dbReference type="PROSITE" id="PS51688"/>
    </source>
</evidence>
<accession>A0A1G7CWB3</accession>
<dbReference type="AlphaFoldDB" id="A0A1G7CWB3"/>
<dbReference type="Pfam" id="PF13884">
    <property type="entry name" value="Peptidase_S74"/>
    <property type="match status" value="1"/>
</dbReference>
<gene>
    <name evidence="3" type="ORF">SAMN04487996_10544</name>
</gene>
<keyword evidence="4" id="KW-1185">Reference proteome</keyword>
<dbReference type="InterPro" id="IPR030392">
    <property type="entry name" value="S74_ICA"/>
</dbReference>
<protein>
    <submittedName>
        <fullName evidence="3">Chaperone of endosialidase</fullName>
    </submittedName>
</protein>
<feature type="coiled-coil region" evidence="1">
    <location>
        <begin position="460"/>
        <end position="490"/>
    </location>
</feature>
<organism evidence="3 4">
    <name type="scientific">Dyadobacter soli</name>
    <dbReference type="NCBI Taxonomy" id="659014"/>
    <lineage>
        <taxon>Bacteria</taxon>
        <taxon>Pseudomonadati</taxon>
        <taxon>Bacteroidota</taxon>
        <taxon>Cytophagia</taxon>
        <taxon>Cytophagales</taxon>
        <taxon>Spirosomataceae</taxon>
        <taxon>Dyadobacter</taxon>
    </lineage>
</organism>
<dbReference type="EMBL" id="FNAN01000005">
    <property type="protein sequence ID" value="SDE43744.1"/>
    <property type="molecule type" value="Genomic_DNA"/>
</dbReference>
<dbReference type="PROSITE" id="PS51688">
    <property type="entry name" value="ICA"/>
    <property type="match status" value="1"/>
</dbReference>
<dbReference type="Proteomes" id="UP000198748">
    <property type="component" value="Unassembled WGS sequence"/>
</dbReference>
<feature type="domain" description="Peptidase S74" evidence="2">
    <location>
        <begin position="380"/>
        <end position="474"/>
    </location>
</feature>